<keyword evidence="2 6" id="KW-0963">Cytoplasm</keyword>
<comment type="subcellular location">
    <subcellularLocation>
        <location evidence="6">Cytoplasm</location>
    </subcellularLocation>
    <subcellularLocation>
        <location evidence="6">Nucleus</location>
    </subcellularLocation>
</comment>
<comment type="function">
    <text evidence="1">The proteasome is a multicatalytic proteinase complex which is characterized by its ability to cleave peptides with Arg, Phe, Tyr, Leu, and Glu adjacent to the leaving group at neutral or slightly basic pH. The proteasome has an ATP-dependent proteolytic activity.</text>
</comment>
<protein>
    <recommendedName>
        <fullName evidence="6">Proteasome subunit alpha type</fullName>
    </recommendedName>
</protein>
<dbReference type="Pfam" id="PF00227">
    <property type="entry name" value="Proteasome"/>
    <property type="match status" value="1"/>
</dbReference>
<comment type="caution">
    <text evidence="8">The sequence shown here is derived from an EMBL/GenBank/DDBJ whole genome shotgun (WGS) entry which is preliminary data.</text>
</comment>
<dbReference type="FunFam" id="3.60.20.10:FF:000028">
    <property type="entry name" value="Proteasome subunit alpha type"/>
    <property type="match status" value="1"/>
</dbReference>
<name>A0A2V0PJZ8_9CHLO</name>
<keyword evidence="4 6" id="KW-0539">Nucleus</keyword>
<gene>
    <name evidence="8" type="ORF">Rsub_12509</name>
</gene>
<accession>A0A2V0PJZ8</accession>
<dbReference type="InterPro" id="IPR050115">
    <property type="entry name" value="Proteasome_alpha"/>
</dbReference>
<dbReference type="FunCoup" id="A0A2V0PJZ8">
    <property type="interactions" value="2320"/>
</dbReference>
<dbReference type="GO" id="GO:0019773">
    <property type="term" value="C:proteasome core complex, alpha-subunit complex"/>
    <property type="evidence" value="ECO:0007669"/>
    <property type="project" value="UniProtKB-UniRule"/>
</dbReference>
<sequence length="235" mass="25444">MGESQYSFSLTTFSPSGKLVQIEYALNAVAAGATSLGISATDGVVIATEKKLPSMLVDEGTVQKITILSPNIGMVYSGMGPDYRVLVRKARKTAQSYFRLYQEHIPVAQLVREVAAVMQEFTQSGGVRPFGVSLLLAGFDDNGPQLYQVDPSGSYFAWKASAIGKNMNNAKTFLEKRYSDEVGIEDAIHTALLTLKEGFEGQVSGSNIEVGIIGPDKKFKVLTAAEVQDYLQEVE</sequence>
<reference evidence="8 9" key="1">
    <citation type="journal article" date="2018" name="Sci. Rep.">
        <title>Raphidocelis subcapitata (=Pseudokirchneriella subcapitata) provides an insight into genome evolution and environmental adaptations in the Sphaeropleales.</title>
        <authorList>
            <person name="Suzuki S."/>
            <person name="Yamaguchi H."/>
            <person name="Nakajima N."/>
            <person name="Kawachi M."/>
        </authorList>
    </citation>
    <scope>NUCLEOTIDE SEQUENCE [LARGE SCALE GENOMIC DNA]</scope>
    <source>
        <strain evidence="8 9">NIES-35</strain>
    </source>
</reference>
<evidence type="ECO:0000256" key="1">
    <source>
        <dbReference type="ARBA" id="ARBA00002000"/>
    </source>
</evidence>
<dbReference type="SUPFAM" id="SSF56235">
    <property type="entry name" value="N-terminal nucleophile aminohydrolases (Ntn hydrolases)"/>
    <property type="match status" value="1"/>
</dbReference>
<evidence type="ECO:0000256" key="4">
    <source>
        <dbReference type="ARBA" id="ARBA00023242"/>
    </source>
</evidence>
<dbReference type="AlphaFoldDB" id="A0A2V0PJZ8"/>
<dbReference type="InterPro" id="IPR023332">
    <property type="entry name" value="Proteasome_alpha-type"/>
</dbReference>
<evidence type="ECO:0000313" key="9">
    <source>
        <dbReference type="Proteomes" id="UP000247498"/>
    </source>
</evidence>
<dbReference type="GO" id="GO:0006511">
    <property type="term" value="P:ubiquitin-dependent protein catabolic process"/>
    <property type="evidence" value="ECO:0007669"/>
    <property type="project" value="InterPro"/>
</dbReference>
<dbReference type="PANTHER" id="PTHR11599">
    <property type="entry name" value="PROTEASOME SUBUNIT ALPHA/BETA"/>
    <property type="match status" value="1"/>
</dbReference>
<dbReference type="NCBIfam" id="NF003075">
    <property type="entry name" value="PRK03996.1"/>
    <property type="match status" value="1"/>
</dbReference>
<dbReference type="CDD" id="cd03750">
    <property type="entry name" value="proteasome_alpha_type_2"/>
    <property type="match status" value="1"/>
</dbReference>
<dbReference type="InterPro" id="IPR001353">
    <property type="entry name" value="Proteasome_sua/b"/>
</dbReference>
<dbReference type="Gene3D" id="3.60.20.10">
    <property type="entry name" value="Glutamine Phosphoribosylpyrophosphate, subunit 1, domain 1"/>
    <property type="match status" value="1"/>
</dbReference>
<evidence type="ECO:0000256" key="2">
    <source>
        <dbReference type="ARBA" id="ARBA00022490"/>
    </source>
</evidence>
<keyword evidence="9" id="KW-1185">Reference proteome</keyword>
<comment type="similarity">
    <text evidence="5 6">Belongs to the peptidase T1A family.</text>
</comment>
<dbReference type="PROSITE" id="PS00388">
    <property type="entry name" value="PROTEASOME_ALPHA_1"/>
    <property type="match status" value="1"/>
</dbReference>
<dbReference type="SMART" id="SM00948">
    <property type="entry name" value="Proteasome_A_N"/>
    <property type="match status" value="1"/>
</dbReference>
<dbReference type="Proteomes" id="UP000247498">
    <property type="component" value="Unassembled WGS sequence"/>
</dbReference>
<proteinExistence type="inferred from homology"/>
<dbReference type="STRING" id="307507.A0A2V0PJZ8"/>
<dbReference type="PROSITE" id="PS51475">
    <property type="entry name" value="PROTEASOME_ALPHA_2"/>
    <property type="match status" value="1"/>
</dbReference>
<feature type="domain" description="Proteasome alpha-type subunits" evidence="7">
    <location>
        <begin position="6"/>
        <end position="28"/>
    </location>
</feature>
<evidence type="ECO:0000313" key="8">
    <source>
        <dbReference type="EMBL" id="GBF99869.1"/>
    </source>
</evidence>
<dbReference type="EMBL" id="BDRX01000177">
    <property type="protein sequence ID" value="GBF99869.1"/>
    <property type="molecule type" value="Genomic_DNA"/>
</dbReference>
<dbReference type="Pfam" id="PF10584">
    <property type="entry name" value="Proteasome_A_N"/>
    <property type="match status" value="1"/>
</dbReference>
<evidence type="ECO:0000256" key="3">
    <source>
        <dbReference type="ARBA" id="ARBA00022942"/>
    </source>
</evidence>
<dbReference type="InterPro" id="IPR029055">
    <property type="entry name" value="Ntn_hydrolases_N"/>
</dbReference>
<evidence type="ECO:0000256" key="6">
    <source>
        <dbReference type="RuleBase" id="RU000551"/>
    </source>
</evidence>
<organism evidence="8 9">
    <name type="scientific">Raphidocelis subcapitata</name>
    <dbReference type="NCBI Taxonomy" id="307507"/>
    <lineage>
        <taxon>Eukaryota</taxon>
        <taxon>Viridiplantae</taxon>
        <taxon>Chlorophyta</taxon>
        <taxon>core chlorophytes</taxon>
        <taxon>Chlorophyceae</taxon>
        <taxon>CS clade</taxon>
        <taxon>Sphaeropleales</taxon>
        <taxon>Selenastraceae</taxon>
        <taxon>Raphidocelis</taxon>
    </lineage>
</organism>
<dbReference type="InParanoid" id="A0A2V0PJZ8"/>
<comment type="subunit">
    <text evidence="6">The 20S proteasome core is composed of 28 subunits that are arranged in four stacked rings, resulting in a barrel-shaped structure. The two end rings are each formed by seven alpha subunits, and the two central rings are each formed by seven beta subunits.</text>
</comment>
<evidence type="ECO:0000256" key="5">
    <source>
        <dbReference type="PROSITE-ProRule" id="PRU00808"/>
    </source>
</evidence>
<dbReference type="GO" id="GO:0005634">
    <property type="term" value="C:nucleus"/>
    <property type="evidence" value="ECO:0007669"/>
    <property type="project" value="UniProtKB-SubCell"/>
</dbReference>
<dbReference type="OrthoDB" id="431557at2759"/>
<keyword evidence="3 5" id="KW-0647">Proteasome</keyword>
<evidence type="ECO:0000259" key="7">
    <source>
        <dbReference type="PROSITE" id="PS00388"/>
    </source>
</evidence>
<dbReference type="GO" id="GO:0005737">
    <property type="term" value="C:cytoplasm"/>
    <property type="evidence" value="ECO:0007669"/>
    <property type="project" value="UniProtKB-SubCell"/>
</dbReference>
<dbReference type="InterPro" id="IPR000426">
    <property type="entry name" value="Proteasome_asu_N"/>
</dbReference>